<reference evidence="1" key="1">
    <citation type="journal article" date="2014" name="Int. J. Syst. Evol. Microbiol.">
        <title>Complete genome sequence of Corynebacterium casei LMG S-19264T (=DSM 44701T), isolated from a smear-ripened cheese.</title>
        <authorList>
            <consortium name="US DOE Joint Genome Institute (JGI-PGF)"/>
            <person name="Walter F."/>
            <person name="Albersmeier A."/>
            <person name="Kalinowski J."/>
            <person name="Ruckert C."/>
        </authorList>
    </citation>
    <scope>NUCLEOTIDE SEQUENCE</scope>
    <source>
        <strain evidence="1">CGMCC 4.7403</strain>
    </source>
</reference>
<sequence>MTRSRLGDLVATGLTDRLDRRDRKLLERRALIKSAGDEPFALDPRGWWYAVPGATYEGLFEALGLHDRFPVTLDEGADVEDLPFREDALPTFVTPELDGWRLIFGNLADLVGIDWDEWMDAVERLSVHCGTAQMFFEDSVAGAEIWVVAEKGRIRRRYAADSIPEWTGDPLPWEELRVNEPDFDPESGEADPNEGTAGVAHACARLSVDPDSIGATTRMRGHGWLALRRPGIGHDNLTALVQR</sequence>
<reference evidence="1" key="2">
    <citation type="submission" date="2020-09" db="EMBL/GenBank/DDBJ databases">
        <authorList>
            <person name="Sun Q."/>
            <person name="Zhou Y."/>
        </authorList>
    </citation>
    <scope>NUCLEOTIDE SEQUENCE</scope>
    <source>
        <strain evidence="1">CGMCC 4.7403</strain>
    </source>
</reference>
<evidence type="ECO:0000313" key="2">
    <source>
        <dbReference type="Proteomes" id="UP000603227"/>
    </source>
</evidence>
<dbReference type="Proteomes" id="UP000603227">
    <property type="component" value="Unassembled WGS sequence"/>
</dbReference>
<dbReference type="AlphaFoldDB" id="A0A919GK32"/>
<keyword evidence="2" id="KW-1185">Reference proteome</keyword>
<accession>A0A919GK32</accession>
<gene>
    <name evidence="1" type="ORF">GCM10017771_21080</name>
</gene>
<dbReference type="RefSeq" id="WP_189782148.1">
    <property type="nucleotide sequence ID" value="NZ_BNAT01000005.1"/>
</dbReference>
<organism evidence="1 2">
    <name type="scientific">Streptomyces capitiformicae</name>
    <dbReference type="NCBI Taxonomy" id="2014920"/>
    <lineage>
        <taxon>Bacteria</taxon>
        <taxon>Bacillati</taxon>
        <taxon>Actinomycetota</taxon>
        <taxon>Actinomycetes</taxon>
        <taxon>Kitasatosporales</taxon>
        <taxon>Streptomycetaceae</taxon>
        <taxon>Streptomyces</taxon>
    </lineage>
</organism>
<comment type="caution">
    <text evidence="1">The sequence shown here is derived from an EMBL/GenBank/DDBJ whole genome shotgun (WGS) entry which is preliminary data.</text>
</comment>
<proteinExistence type="predicted"/>
<name>A0A919GK32_9ACTN</name>
<evidence type="ECO:0000313" key="1">
    <source>
        <dbReference type="EMBL" id="GHH85952.1"/>
    </source>
</evidence>
<dbReference type="EMBL" id="BNAT01000005">
    <property type="protein sequence ID" value="GHH85952.1"/>
    <property type="molecule type" value="Genomic_DNA"/>
</dbReference>
<protein>
    <submittedName>
        <fullName evidence="1">Uncharacterized protein</fullName>
    </submittedName>
</protein>